<dbReference type="SUPFAM" id="SSF47413">
    <property type="entry name" value="lambda repressor-like DNA-binding domains"/>
    <property type="match status" value="1"/>
</dbReference>
<reference evidence="3 4" key="1">
    <citation type="submission" date="2019-12" db="EMBL/GenBank/DDBJ databases">
        <title>Nocardia sp. nov. ET3-3 isolated from soil.</title>
        <authorList>
            <person name="Kanchanasin P."/>
            <person name="Tanasupawat S."/>
            <person name="Yuki M."/>
            <person name="Kudo T."/>
        </authorList>
    </citation>
    <scope>NUCLEOTIDE SEQUENCE [LARGE SCALE GENOMIC DNA]</scope>
    <source>
        <strain evidence="3 4">ET3-3</strain>
    </source>
</reference>
<dbReference type="InterPro" id="IPR011051">
    <property type="entry name" value="RmlC_Cupin_sf"/>
</dbReference>
<protein>
    <submittedName>
        <fullName evidence="3">Helix-turn-helix domain-containing protein</fullName>
    </submittedName>
</protein>
<dbReference type="CDD" id="cd02209">
    <property type="entry name" value="cupin_XRE_C"/>
    <property type="match status" value="1"/>
</dbReference>
<feature type="domain" description="HTH cro/C1-type" evidence="2">
    <location>
        <begin position="2"/>
        <end position="56"/>
    </location>
</feature>
<dbReference type="InterPro" id="IPR014710">
    <property type="entry name" value="RmlC-like_jellyroll"/>
</dbReference>
<evidence type="ECO:0000259" key="2">
    <source>
        <dbReference type="PROSITE" id="PS50943"/>
    </source>
</evidence>
<keyword evidence="1" id="KW-0238">DNA-binding</keyword>
<dbReference type="Proteomes" id="UP000466794">
    <property type="component" value="Unassembled WGS sequence"/>
</dbReference>
<dbReference type="GO" id="GO:0003700">
    <property type="term" value="F:DNA-binding transcription factor activity"/>
    <property type="evidence" value="ECO:0007669"/>
    <property type="project" value="TreeGrafter"/>
</dbReference>
<dbReference type="Gene3D" id="2.60.120.10">
    <property type="entry name" value="Jelly Rolls"/>
    <property type="match status" value="1"/>
</dbReference>
<sequence>MVRELREKSGLSMRELAKRAGISQPFLSQIERGVSAPSMVTTYRLATALGVTPGDLLPAPESERVTVVRADEGLRLPVGDRPDAAVGRALHMRPNSPLEVIEYLVEPGQFIGGWFESTGVTGVYVVSGQLEVELVGVGRIRLGPRDFVDFPSTIRDRWHLVDNQPAHVLLVIAQPR</sequence>
<dbReference type="InterPro" id="IPR013096">
    <property type="entry name" value="Cupin_2"/>
</dbReference>
<dbReference type="Pfam" id="PF07883">
    <property type="entry name" value="Cupin_2"/>
    <property type="match status" value="1"/>
</dbReference>
<dbReference type="AlphaFoldDB" id="A0A7K1V8N0"/>
<dbReference type="PROSITE" id="PS50943">
    <property type="entry name" value="HTH_CROC1"/>
    <property type="match status" value="1"/>
</dbReference>
<evidence type="ECO:0000313" key="3">
    <source>
        <dbReference type="EMBL" id="MVU82841.1"/>
    </source>
</evidence>
<dbReference type="GO" id="GO:0003677">
    <property type="term" value="F:DNA binding"/>
    <property type="evidence" value="ECO:0007669"/>
    <property type="project" value="UniProtKB-KW"/>
</dbReference>
<proteinExistence type="predicted"/>
<keyword evidence="4" id="KW-1185">Reference proteome</keyword>
<evidence type="ECO:0000313" key="4">
    <source>
        <dbReference type="Proteomes" id="UP000466794"/>
    </source>
</evidence>
<accession>A0A7K1V8N0</accession>
<dbReference type="PANTHER" id="PTHR46797">
    <property type="entry name" value="HTH-TYPE TRANSCRIPTIONAL REGULATOR"/>
    <property type="match status" value="1"/>
</dbReference>
<evidence type="ECO:0000256" key="1">
    <source>
        <dbReference type="ARBA" id="ARBA00023125"/>
    </source>
</evidence>
<dbReference type="InterPro" id="IPR010982">
    <property type="entry name" value="Lambda_DNA-bd_dom_sf"/>
</dbReference>
<name>A0A7K1V8N0_9NOCA</name>
<dbReference type="PANTHER" id="PTHR46797:SF1">
    <property type="entry name" value="METHYLPHOSPHONATE SYNTHASE"/>
    <property type="match status" value="1"/>
</dbReference>
<dbReference type="Pfam" id="PF01381">
    <property type="entry name" value="HTH_3"/>
    <property type="match status" value="1"/>
</dbReference>
<dbReference type="SMART" id="SM00530">
    <property type="entry name" value="HTH_XRE"/>
    <property type="match status" value="1"/>
</dbReference>
<dbReference type="EMBL" id="WRPP01000011">
    <property type="protein sequence ID" value="MVU82841.1"/>
    <property type="molecule type" value="Genomic_DNA"/>
</dbReference>
<dbReference type="InterPro" id="IPR001387">
    <property type="entry name" value="Cro/C1-type_HTH"/>
</dbReference>
<comment type="caution">
    <text evidence="3">The sequence shown here is derived from an EMBL/GenBank/DDBJ whole genome shotgun (WGS) entry which is preliminary data.</text>
</comment>
<organism evidence="3 4">
    <name type="scientific">Nocardia terrae</name>
    <dbReference type="NCBI Taxonomy" id="2675851"/>
    <lineage>
        <taxon>Bacteria</taxon>
        <taxon>Bacillati</taxon>
        <taxon>Actinomycetota</taxon>
        <taxon>Actinomycetes</taxon>
        <taxon>Mycobacteriales</taxon>
        <taxon>Nocardiaceae</taxon>
        <taxon>Nocardia</taxon>
    </lineage>
</organism>
<dbReference type="GO" id="GO:0005829">
    <property type="term" value="C:cytosol"/>
    <property type="evidence" value="ECO:0007669"/>
    <property type="project" value="TreeGrafter"/>
</dbReference>
<dbReference type="Gene3D" id="1.10.260.40">
    <property type="entry name" value="lambda repressor-like DNA-binding domains"/>
    <property type="match status" value="1"/>
</dbReference>
<gene>
    <name evidence="3" type="ORF">GPX89_37105</name>
</gene>
<dbReference type="SUPFAM" id="SSF51182">
    <property type="entry name" value="RmlC-like cupins"/>
    <property type="match status" value="1"/>
</dbReference>
<dbReference type="InterPro" id="IPR050807">
    <property type="entry name" value="TransReg_Diox_bact_type"/>
</dbReference>
<dbReference type="CDD" id="cd00093">
    <property type="entry name" value="HTH_XRE"/>
    <property type="match status" value="1"/>
</dbReference>